<feature type="compositionally biased region" description="Polar residues" evidence="1">
    <location>
        <begin position="456"/>
        <end position="470"/>
    </location>
</feature>
<reference evidence="3" key="1">
    <citation type="submission" date="2020-10" db="EMBL/GenBank/DDBJ databases">
        <authorList>
            <person name="Han B."/>
            <person name="Lu T."/>
            <person name="Zhao Q."/>
            <person name="Huang X."/>
            <person name="Zhao Y."/>
        </authorList>
    </citation>
    <scope>NUCLEOTIDE SEQUENCE</scope>
</reference>
<gene>
    <name evidence="3" type="ORF">NCGR_LOCUS59996</name>
</gene>
<feature type="domain" description="SANTA" evidence="2">
    <location>
        <begin position="46"/>
        <end position="134"/>
    </location>
</feature>
<dbReference type="Proteomes" id="UP000604825">
    <property type="component" value="Unassembled WGS sequence"/>
</dbReference>
<feature type="compositionally biased region" description="Polar residues" evidence="1">
    <location>
        <begin position="900"/>
        <end position="917"/>
    </location>
</feature>
<feature type="region of interest" description="Disordered" evidence="1">
    <location>
        <begin position="888"/>
        <end position="917"/>
    </location>
</feature>
<dbReference type="EMBL" id="CAJGYO010000018">
    <property type="protein sequence ID" value="CAD6335898.1"/>
    <property type="molecule type" value="Genomic_DNA"/>
</dbReference>
<feature type="compositionally biased region" description="Basic and acidic residues" evidence="1">
    <location>
        <begin position="888"/>
        <end position="899"/>
    </location>
</feature>
<dbReference type="PANTHER" id="PTHR35311:SF1">
    <property type="entry name" value="PROTEIN EMBRYO DEFECTIVE 1674"/>
    <property type="match status" value="1"/>
</dbReference>
<sequence length="935" mass="103654">MQPRPPAGSPPRRGTPPSLLIPSSHSAFPAAADGDHDAAVSEHPYVTLQEWWLATAEGDDQKIAVAGRFERDKELHDYSPAPIAKRHMPLLLETEDGTILCIDGDLNTSHTYRNGYSTKVCSDFLNGFPDSWQSCKPCNSRVDSTPFYLEKFDQGRRVHTEGINLISKFQDILGSFSHNDAVFQKSSHLLNGTPRFEEYTCDGDIATNENAAASSEAATGDQRTPVVTLEVHGCHKETQHMSLTEKAAVDEELPTPVYLDMQSNGTLILNEDTAASNDDNERCTATSKEGNNMEIGLVTGSPTRERGHDDIATHVSLAPAVECANNAVSELVHSTPATGTYRKKTPVASLKSQGSWRENQHIASNKKPVDWPQKQILPQEKCQSATRFPVTRNLVSYVHRSPPTRGKDTSRSMTTVEALNLKRSRSGRSGDDEGGEDAVARRRRPCVAVRKASMNKGDQPSSSRGRSNIGVSKSPLKKVPKPKLQGNEKGAAEHFLTRFSVHRIRKLVPDLVKDEDRKGWIALSGHGSLLSMSEFSIPVKLVKWIMQHIDPLLCEFRLDDKVIIFDRPLVCKILGFENGTEPLDLSGDVGRVFCNQYMDGNRAKLRKCIQVLKSSKDRDSFMRAFMLLALGSVYCPGTTNAVCLNYLHSLYDVSKIKEFDWAGHILEMLMEEVKKYQKLSPEQLERNHNIAGCLAILAIAYMDHLDIPKDLGTHQICYDVPRICNVSKKDFEFVMSVDMQSPKLHSYGRLPFRAVTPYSTPPSTTEHPMADEVHIHSSAASLDDWLHPSGSSNQSAQQVPPQYQPIITETNSLIGRDIDDLVEAMTADFKVKCKGIYKNRLGEMTVKLMNLTHQGPCSTCNATTKASISGAVPPSKGVNQKLIKGRKERLNEHLPDNRDYQPNMTKRKPSAQNCSSQNVKNVLSSELLVHESVSA</sequence>
<dbReference type="PANTHER" id="PTHR35311">
    <property type="entry name" value="KINETOCHORE-ASSOCIATED PROTEIN KNL-2 HOMOLOG"/>
    <property type="match status" value="1"/>
</dbReference>
<evidence type="ECO:0000313" key="3">
    <source>
        <dbReference type="EMBL" id="CAD6335898.1"/>
    </source>
</evidence>
<evidence type="ECO:0000313" key="4">
    <source>
        <dbReference type="Proteomes" id="UP000604825"/>
    </source>
</evidence>
<feature type="region of interest" description="Disordered" evidence="1">
    <location>
        <begin position="1"/>
        <end position="35"/>
    </location>
</feature>
<protein>
    <recommendedName>
        <fullName evidence="2">SANTA domain-containing protein</fullName>
    </recommendedName>
</protein>
<accession>A0A811S4N1</accession>
<name>A0A811S4N1_9POAL</name>
<feature type="region of interest" description="Disordered" evidence="1">
    <location>
        <begin position="344"/>
        <end position="373"/>
    </location>
</feature>
<dbReference type="OrthoDB" id="118550at2759"/>
<dbReference type="InterPro" id="IPR053090">
    <property type="entry name" value="Centromere_KNL-2_homolog"/>
</dbReference>
<dbReference type="InterPro" id="IPR015216">
    <property type="entry name" value="SANTA"/>
</dbReference>
<feature type="region of interest" description="Disordered" evidence="1">
    <location>
        <begin position="398"/>
        <end position="487"/>
    </location>
</feature>
<proteinExistence type="predicted"/>
<organism evidence="3 4">
    <name type="scientific">Miscanthus lutarioriparius</name>
    <dbReference type="NCBI Taxonomy" id="422564"/>
    <lineage>
        <taxon>Eukaryota</taxon>
        <taxon>Viridiplantae</taxon>
        <taxon>Streptophyta</taxon>
        <taxon>Embryophyta</taxon>
        <taxon>Tracheophyta</taxon>
        <taxon>Spermatophyta</taxon>
        <taxon>Magnoliopsida</taxon>
        <taxon>Liliopsida</taxon>
        <taxon>Poales</taxon>
        <taxon>Poaceae</taxon>
        <taxon>PACMAD clade</taxon>
        <taxon>Panicoideae</taxon>
        <taxon>Andropogonodae</taxon>
        <taxon>Andropogoneae</taxon>
        <taxon>Saccharinae</taxon>
        <taxon>Miscanthus</taxon>
    </lineage>
</organism>
<evidence type="ECO:0000259" key="2">
    <source>
        <dbReference type="Pfam" id="PF09133"/>
    </source>
</evidence>
<dbReference type="Pfam" id="PF09133">
    <property type="entry name" value="SANTA"/>
    <property type="match status" value="1"/>
</dbReference>
<keyword evidence="4" id="KW-1185">Reference proteome</keyword>
<dbReference type="AlphaFoldDB" id="A0A811S4N1"/>
<comment type="caution">
    <text evidence="3">The sequence shown here is derived from an EMBL/GenBank/DDBJ whole genome shotgun (WGS) entry which is preliminary data.</text>
</comment>
<feature type="compositionally biased region" description="Polar residues" evidence="1">
    <location>
        <begin position="350"/>
        <end position="363"/>
    </location>
</feature>
<evidence type="ECO:0000256" key="1">
    <source>
        <dbReference type="SAM" id="MobiDB-lite"/>
    </source>
</evidence>